<dbReference type="Proteomes" id="UP001381693">
    <property type="component" value="Unassembled WGS sequence"/>
</dbReference>
<organism evidence="2 3">
    <name type="scientific">Halocaridina rubra</name>
    <name type="common">Hawaiian red shrimp</name>
    <dbReference type="NCBI Taxonomy" id="373956"/>
    <lineage>
        <taxon>Eukaryota</taxon>
        <taxon>Metazoa</taxon>
        <taxon>Ecdysozoa</taxon>
        <taxon>Arthropoda</taxon>
        <taxon>Crustacea</taxon>
        <taxon>Multicrustacea</taxon>
        <taxon>Malacostraca</taxon>
        <taxon>Eumalacostraca</taxon>
        <taxon>Eucarida</taxon>
        <taxon>Decapoda</taxon>
        <taxon>Pleocyemata</taxon>
        <taxon>Caridea</taxon>
        <taxon>Atyoidea</taxon>
        <taxon>Atyidae</taxon>
        <taxon>Halocaridina</taxon>
    </lineage>
</organism>
<comment type="caution">
    <text evidence="2">The sequence shown here is derived from an EMBL/GenBank/DDBJ whole genome shotgun (WGS) entry which is preliminary data.</text>
</comment>
<evidence type="ECO:0000256" key="1">
    <source>
        <dbReference type="SAM" id="MobiDB-lite"/>
    </source>
</evidence>
<proteinExistence type="predicted"/>
<gene>
    <name evidence="2" type="ORF">SK128_020226</name>
</gene>
<evidence type="ECO:0000313" key="3">
    <source>
        <dbReference type="Proteomes" id="UP001381693"/>
    </source>
</evidence>
<reference evidence="2 3" key="1">
    <citation type="submission" date="2023-11" db="EMBL/GenBank/DDBJ databases">
        <title>Halocaridina rubra genome assembly.</title>
        <authorList>
            <person name="Smith C."/>
        </authorList>
    </citation>
    <scope>NUCLEOTIDE SEQUENCE [LARGE SCALE GENOMIC DNA]</scope>
    <source>
        <strain evidence="2">EP-1</strain>
        <tissue evidence="2">Whole</tissue>
    </source>
</reference>
<feature type="region of interest" description="Disordered" evidence="1">
    <location>
        <begin position="31"/>
        <end position="100"/>
    </location>
</feature>
<protein>
    <submittedName>
        <fullName evidence="2">Uncharacterized protein</fullName>
    </submittedName>
</protein>
<feature type="compositionally biased region" description="Polar residues" evidence="1">
    <location>
        <begin position="48"/>
        <end position="59"/>
    </location>
</feature>
<sequence length="100" mass="11405">MKINRTKVFQEFLWIDRVAIVIIKMDTPMDTYGEDSVPSSAKVDASEKGSSQKSTNSQHLHYGFDNSNDSEHEILREEFNISRESNPSPIFPRKKLSGSK</sequence>
<feature type="compositionally biased region" description="Basic and acidic residues" evidence="1">
    <location>
        <begin position="69"/>
        <end position="81"/>
    </location>
</feature>
<dbReference type="AlphaFoldDB" id="A0AAN8ZWN3"/>
<name>A0AAN8ZWN3_HALRR</name>
<accession>A0AAN8ZWN3</accession>
<evidence type="ECO:0000313" key="2">
    <source>
        <dbReference type="EMBL" id="KAK7066204.1"/>
    </source>
</evidence>
<dbReference type="EMBL" id="JAXCGZ010019346">
    <property type="protein sequence ID" value="KAK7066204.1"/>
    <property type="molecule type" value="Genomic_DNA"/>
</dbReference>
<keyword evidence="3" id="KW-1185">Reference proteome</keyword>